<dbReference type="SUPFAM" id="SSF53474">
    <property type="entry name" value="alpha/beta-Hydrolases"/>
    <property type="match status" value="1"/>
</dbReference>
<reference evidence="2 3" key="1">
    <citation type="submission" date="2020-10" db="EMBL/GenBank/DDBJ databases">
        <title>Wide distribution of Phycisphaera-like planctomycetes from WD2101 soil group in peatlands and genome analysis of the first cultivated representative.</title>
        <authorList>
            <person name="Dedysh S.N."/>
            <person name="Beletsky A.V."/>
            <person name="Ivanova A."/>
            <person name="Kulichevskaya I.S."/>
            <person name="Suzina N.E."/>
            <person name="Philippov D.A."/>
            <person name="Rakitin A.L."/>
            <person name="Mardanov A.V."/>
            <person name="Ravin N.V."/>
        </authorList>
    </citation>
    <scope>NUCLEOTIDE SEQUENCE [LARGE SCALE GENOMIC DNA]</scope>
    <source>
        <strain evidence="2 3">M1803</strain>
    </source>
</reference>
<dbReference type="KEGG" id="hbs:IPV69_04120"/>
<dbReference type="RefSeq" id="WP_206293652.1">
    <property type="nucleotide sequence ID" value="NZ_CP063458.1"/>
</dbReference>
<evidence type="ECO:0000313" key="3">
    <source>
        <dbReference type="Proteomes" id="UP000593765"/>
    </source>
</evidence>
<proteinExistence type="predicted"/>
<feature type="region of interest" description="Disordered" evidence="1">
    <location>
        <begin position="532"/>
        <end position="551"/>
    </location>
</feature>
<gene>
    <name evidence="2" type="ORF">IPV69_04120</name>
</gene>
<evidence type="ECO:0008006" key="4">
    <source>
        <dbReference type="Google" id="ProtNLM"/>
    </source>
</evidence>
<protein>
    <recommendedName>
        <fullName evidence="4">Alpha/beta hydrolase</fullName>
    </recommendedName>
</protein>
<dbReference type="EMBL" id="CP063458">
    <property type="protein sequence ID" value="QOV90562.1"/>
    <property type="molecule type" value="Genomic_DNA"/>
</dbReference>
<sequence>MPRGDSSNALMVVIPFGPKGLTCNPRAVAGLEAMVRDGGYTDVYVLCPGWHDGWQSAIGWMDAFAAGYERARTWAGDATTRPAAYKPLYVGVVWPGEVFNRAYPAFGSEARRSPMRPDVDRSAMLSVLTTDPSEESVQRLIQALRDRGHDLRATRLEKMLASPLGPTPPEQIDLADCLLPLFGPEDEPSVPGLRYAVTAGSPPVRRTVEASRFGLIGISATPLPPMSAIELLEVWKDALRTVAVTVKRPTTDGTAAKDNAAEYGLNVLELRRWAIRSADLRVINDRAYRLGRSGLRDLMDRVRLTNGPRVHVVAHSFGAGAALAALTPAADEAAGTPERASAPSATWPSTAPAVSPDAVVGPAPRLVDSLLLLSPLVNHWAMGGAPPIDSAVPPKLQSAAAPGAFHSIATGRMVRSVVVVYSSRDWFATSYAPLATRRPTFEGMASADSWSGPGNGFATMGGVGPNGIDPPPYREGLIAPGAGPQATLRYNFPGSSATVVAIDASASLTNHGEANDRTIWWLFANQVEASRSPRLGAQTPPGVNPRAQVSP</sequence>
<organism evidence="2 3">
    <name type="scientific">Humisphaera borealis</name>
    <dbReference type="NCBI Taxonomy" id="2807512"/>
    <lineage>
        <taxon>Bacteria</taxon>
        <taxon>Pseudomonadati</taxon>
        <taxon>Planctomycetota</taxon>
        <taxon>Phycisphaerae</taxon>
        <taxon>Tepidisphaerales</taxon>
        <taxon>Tepidisphaeraceae</taxon>
        <taxon>Humisphaera</taxon>
    </lineage>
</organism>
<dbReference type="InterPro" id="IPR029058">
    <property type="entry name" value="AB_hydrolase_fold"/>
</dbReference>
<dbReference type="Proteomes" id="UP000593765">
    <property type="component" value="Chromosome"/>
</dbReference>
<name>A0A7M2WZE1_9BACT</name>
<accession>A0A7M2WZE1</accession>
<evidence type="ECO:0000313" key="2">
    <source>
        <dbReference type="EMBL" id="QOV90562.1"/>
    </source>
</evidence>
<evidence type="ECO:0000256" key="1">
    <source>
        <dbReference type="SAM" id="MobiDB-lite"/>
    </source>
</evidence>
<dbReference type="AlphaFoldDB" id="A0A7M2WZE1"/>
<keyword evidence="3" id="KW-1185">Reference proteome</keyword>
<feature type="region of interest" description="Disordered" evidence="1">
    <location>
        <begin position="330"/>
        <end position="352"/>
    </location>
</feature>